<evidence type="ECO:0000256" key="2">
    <source>
        <dbReference type="PROSITE-ProRule" id="PRU00176"/>
    </source>
</evidence>
<dbReference type="InterPro" id="IPR050374">
    <property type="entry name" value="RRT5_SRSF_SR"/>
</dbReference>
<evidence type="ECO:0000256" key="1">
    <source>
        <dbReference type="ARBA" id="ARBA00022884"/>
    </source>
</evidence>
<name>A0A5E4N4N8_9HEMI</name>
<evidence type="ECO:0000313" key="5">
    <source>
        <dbReference type="Proteomes" id="UP000325440"/>
    </source>
</evidence>
<feature type="domain" description="RRM" evidence="3">
    <location>
        <begin position="23"/>
        <end position="101"/>
    </location>
</feature>
<dbReference type="OrthoDB" id="610462at2759"/>
<dbReference type="EMBL" id="CABPRJ010001498">
    <property type="protein sequence ID" value="VVC38768.1"/>
    <property type="molecule type" value="Genomic_DNA"/>
</dbReference>
<dbReference type="GO" id="GO:0005634">
    <property type="term" value="C:nucleus"/>
    <property type="evidence" value="ECO:0007669"/>
    <property type="project" value="TreeGrafter"/>
</dbReference>
<feature type="domain" description="RRM" evidence="3">
    <location>
        <begin position="371"/>
        <end position="439"/>
    </location>
</feature>
<dbReference type="PROSITE" id="PS50102">
    <property type="entry name" value="RRM"/>
    <property type="match status" value="3"/>
</dbReference>
<keyword evidence="5" id="KW-1185">Reference proteome</keyword>
<evidence type="ECO:0000259" key="3">
    <source>
        <dbReference type="PROSITE" id="PS50102"/>
    </source>
</evidence>
<dbReference type="AlphaFoldDB" id="A0A5E4N4N8"/>
<gene>
    <name evidence="4" type="ORF">CINCED_3A023507</name>
</gene>
<organism evidence="4 5">
    <name type="scientific">Cinara cedri</name>
    <dbReference type="NCBI Taxonomy" id="506608"/>
    <lineage>
        <taxon>Eukaryota</taxon>
        <taxon>Metazoa</taxon>
        <taxon>Ecdysozoa</taxon>
        <taxon>Arthropoda</taxon>
        <taxon>Hexapoda</taxon>
        <taxon>Insecta</taxon>
        <taxon>Pterygota</taxon>
        <taxon>Neoptera</taxon>
        <taxon>Paraneoptera</taxon>
        <taxon>Hemiptera</taxon>
        <taxon>Sternorrhyncha</taxon>
        <taxon>Aphidomorpha</taxon>
        <taxon>Aphidoidea</taxon>
        <taxon>Aphididae</taxon>
        <taxon>Lachninae</taxon>
        <taxon>Cinara</taxon>
    </lineage>
</organism>
<keyword evidence="1 2" id="KW-0694">RNA-binding</keyword>
<dbReference type="InterPro" id="IPR000504">
    <property type="entry name" value="RRM_dom"/>
</dbReference>
<dbReference type="SMART" id="SM00360">
    <property type="entry name" value="RRM"/>
    <property type="match status" value="3"/>
</dbReference>
<dbReference type="GO" id="GO:0005737">
    <property type="term" value="C:cytoplasm"/>
    <property type="evidence" value="ECO:0007669"/>
    <property type="project" value="TreeGrafter"/>
</dbReference>
<proteinExistence type="predicted"/>
<protein>
    <submittedName>
        <fullName evidence="4">RNA recognition motif domain</fullName>
    </submittedName>
</protein>
<sequence>MKSSNRNFDRSRSPIRSKKSGCKKVFVSNIPFEYKWKELKELFNKEVGDVAFVVLYKDENEKPRGCATIEFNKAETVQKAIKKMHRFDINGRRLVIKEDDVERNNRGYLMLRGSRNTESGSNFDVGSSEDRTNNRMSISDNFQCDSTYGLSPKFLETLDIRGPLINRIFIANLDYKVDETKLQQVFKLAGRIVDVEIFTDKHGKSKGYGIVEYRHPVEAVQAISMFNNQILFERPMSIRFDRTDPLARLPEGLKSIGRGLGPSGTPLHGIERNLSNNTSLIQPQALSTPVKNSALAVMSGLSTDKLGIATHNQCASQGVKRLGNLSASNLGIASLGPVYGSGLNTSGGGSMNNSSLHQNSGNIRMGQKKSDTIMVINLPPGTTWQVLKDFFFDCGDIKFAEVRNEFGVVQFTHEWLAERAKNLKHLSRFNGHVVEVVYF</sequence>
<dbReference type="Pfam" id="PF00076">
    <property type="entry name" value="RRM_1"/>
    <property type="match status" value="3"/>
</dbReference>
<dbReference type="GO" id="GO:0003729">
    <property type="term" value="F:mRNA binding"/>
    <property type="evidence" value="ECO:0007669"/>
    <property type="project" value="TreeGrafter"/>
</dbReference>
<dbReference type="PANTHER" id="PTHR23003:SF3">
    <property type="entry name" value="FI21236P1-RELATED"/>
    <property type="match status" value="1"/>
</dbReference>
<dbReference type="InterPro" id="IPR035979">
    <property type="entry name" value="RBD_domain_sf"/>
</dbReference>
<dbReference type="Proteomes" id="UP000325440">
    <property type="component" value="Unassembled WGS sequence"/>
</dbReference>
<dbReference type="Gene3D" id="3.30.70.330">
    <property type="match status" value="3"/>
</dbReference>
<dbReference type="InterPro" id="IPR012677">
    <property type="entry name" value="Nucleotide-bd_a/b_plait_sf"/>
</dbReference>
<reference evidence="4 5" key="1">
    <citation type="submission" date="2019-08" db="EMBL/GenBank/DDBJ databases">
        <authorList>
            <person name="Alioto T."/>
            <person name="Alioto T."/>
            <person name="Gomez Garrido J."/>
        </authorList>
    </citation>
    <scope>NUCLEOTIDE SEQUENCE [LARGE SCALE GENOMIC DNA]</scope>
</reference>
<feature type="domain" description="RRM" evidence="3">
    <location>
        <begin position="166"/>
        <end position="243"/>
    </location>
</feature>
<evidence type="ECO:0000313" key="4">
    <source>
        <dbReference type="EMBL" id="VVC38768.1"/>
    </source>
</evidence>
<dbReference type="PANTHER" id="PTHR23003">
    <property type="entry name" value="RNA RECOGNITION MOTIF RRM DOMAIN CONTAINING PROTEIN"/>
    <property type="match status" value="1"/>
</dbReference>
<dbReference type="GO" id="GO:1990904">
    <property type="term" value="C:ribonucleoprotein complex"/>
    <property type="evidence" value="ECO:0007669"/>
    <property type="project" value="TreeGrafter"/>
</dbReference>
<accession>A0A5E4N4N8</accession>
<dbReference type="SUPFAM" id="SSF54928">
    <property type="entry name" value="RNA-binding domain, RBD"/>
    <property type="match status" value="2"/>
</dbReference>